<evidence type="ECO:0000313" key="10">
    <source>
        <dbReference type="Proteomes" id="UP000051804"/>
    </source>
</evidence>
<evidence type="ECO:0000256" key="7">
    <source>
        <dbReference type="ARBA" id="ARBA00022982"/>
    </source>
</evidence>
<comment type="cofactor">
    <cofactor evidence="1">
        <name>FMN</name>
        <dbReference type="ChEBI" id="CHEBI:58210"/>
    </cofactor>
</comment>
<feature type="domain" description="Flavodoxin-like" evidence="8">
    <location>
        <begin position="6"/>
        <end position="148"/>
    </location>
</feature>
<dbReference type="PATRIC" id="fig|1291734.4.peg.1907"/>
<dbReference type="PANTHER" id="PTHR42809:SF1">
    <property type="entry name" value="FLAVODOXIN 1"/>
    <property type="match status" value="1"/>
</dbReference>
<dbReference type="GO" id="GO:0010181">
    <property type="term" value="F:FMN binding"/>
    <property type="evidence" value="ECO:0007669"/>
    <property type="project" value="InterPro"/>
</dbReference>
<sequence length="159" mass="17317">MTTMKVLILYASITGNAKGMARVLEQFFTHAQAQVTVGEMQQTDAATLTHYDIVVLATYTWTGGTIPEESEDFYLDMGHTDYSQQPLVFGVVGTGDPYYGKDYNTAPALFTATLRASGAIQGAETVKIANGVDEGNMPAFEKFTKQLLSKYQDVHDAAN</sequence>
<evidence type="ECO:0000256" key="3">
    <source>
        <dbReference type="ARBA" id="ARBA00005267"/>
    </source>
</evidence>
<keyword evidence="7" id="KW-0249">Electron transport</keyword>
<evidence type="ECO:0000259" key="8">
    <source>
        <dbReference type="PROSITE" id="PS50902"/>
    </source>
</evidence>
<organism evidence="9 10">
    <name type="scientific">Lacticaseibacillus nasuensis JCM 17158</name>
    <dbReference type="NCBI Taxonomy" id="1291734"/>
    <lineage>
        <taxon>Bacteria</taxon>
        <taxon>Bacillati</taxon>
        <taxon>Bacillota</taxon>
        <taxon>Bacilli</taxon>
        <taxon>Lactobacillales</taxon>
        <taxon>Lactobacillaceae</taxon>
        <taxon>Lacticaseibacillus</taxon>
    </lineage>
</organism>
<dbReference type="STRING" id="1291734.FD02_GL001857"/>
<protein>
    <submittedName>
        <fullName evidence="9">Flavodoxin</fullName>
    </submittedName>
</protein>
<dbReference type="InterPro" id="IPR008254">
    <property type="entry name" value="Flavodoxin/NO_synth"/>
</dbReference>
<dbReference type="Pfam" id="PF00258">
    <property type="entry name" value="Flavodoxin_1"/>
    <property type="match status" value="1"/>
</dbReference>
<keyword evidence="10" id="KW-1185">Reference proteome</keyword>
<dbReference type="Gene3D" id="3.40.50.360">
    <property type="match status" value="1"/>
</dbReference>
<dbReference type="Proteomes" id="UP000051804">
    <property type="component" value="Unassembled WGS sequence"/>
</dbReference>
<evidence type="ECO:0000256" key="4">
    <source>
        <dbReference type="ARBA" id="ARBA00022448"/>
    </source>
</evidence>
<dbReference type="PANTHER" id="PTHR42809">
    <property type="entry name" value="FLAVODOXIN 2"/>
    <property type="match status" value="1"/>
</dbReference>
<dbReference type="AlphaFoldDB" id="A0A0R1JZL7"/>
<dbReference type="InterPro" id="IPR029039">
    <property type="entry name" value="Flavoprotein-like_sf"/>
</dbReference>
<keyword evidence="5" id="KW-0285">Flavoprotein</keyword>
<evidence type="ECO:0000256" key="2">
    <source>
        <dbReference type="ARBA" id="ARBA00003297"/>
    </source>
</evidence>
<proteinExistence type="inferred from homology"/>
<evidence type="ECO:0000313" key="9">
    <source>
        <dbReference type="EMBL" id="KRK74020.1"/>
    </source>
</evidence>
<dbReference type="SUPFAM" id="SSF52218">
    <property type="entry name" value="Flavoproteins"/>
    <property type="match status" value="1"/>
</dbReference>
<evidence type="ECO:0000256" key="6">
    <source>
        <dbReference type="ARBA" id="ARBA00022643"/>
    </source>
</evidence>
<reference evidence="9 10" key="1">
    <citation type="journal article" date="2015" name="Genome Announc.">
        <title>Expanding the biotechnology potential of lactobacilli through comparative genomics of 213 strains and associated genera.</title>
        <authorList>
            <person name="Sun Z."/>
            <person name="Harris H.M."/>
            <person name="McCann A."/>
            <person name="Guo C."/>
            <person name="Argimon S."/>
            <person name="Zhang W."/>
            <person name="Yang X."/>
            <person name="Jeffery I.B."/>
            <person name="Cooney J.C."/>
            <person name="Kagawa T.F."/>
            <person name="Liu W."/>
            <person name="Song Y."/>
            <person name="Salvetti E."/>
            <person name="Wrobel A."/>
            <person name="Rasinkangas P."/>
            <person name="Parkhill J."/>
            <person name="Rea M.C."/>
            <person name="O'Sullivan O."/>
            <person name="Ritari J."/>
            <person name="Douillard F.P."/>
            <person name="Paul Ross R."/>
            <person name="Yang R."/>
            <person name="Briner A.E."/>
            <person name="Felis G.E."/>
            <person name="de Vos W.M."/>
            <person name="Barrangou R."/>
            <person name="Klaenhammer T.R."/>
            <person name="Caufield P.W."/>
            <person name="Cui Y."/>
            <person name="Zhang H."/>
            <person name="O'Toole P.W."/>
        </authorList>
    </citation>
    <scope>NUCLEOTIDE SEQUENCE [LARGE SCALE GENOMIC DNA]</scope>
    <source>
        <strain evidence="9 10">JCM 17158</strain>
    </source>
</reference>
<gene>
    <name evidence="9" type="ORF">FD02_GL001857</name>
</gene>
<comment type="caution">
    <text evidence="9">The sequence shown here is derived from an EMBL/GenBank/DDBJ whole genome shotgun (WGS) entry which is preliminary data.</text>
</comment>
<dbReference type="GO" id="GO:0016651">
    <property type="term" value="F:oxidoreductase activity, acting on NAD(P)H"/>
    <property type="evidence" value="ECO:0007669"/>
    <property type="project" value="UniProtKB-ARBA"/>
</dbReference>
<comment type="function">
    <text evidence="2">Low-potential electron donor to a number of redox enzymes.</text>
</comment>
<dbReference type="InterPro" id="IPR050619">
    <property type="entry name" value="Flavodoxin"/>
</dbReference>
<dbReference type="PROSITE" id="PS50902">
    <property type="entry name" value="FLAVODOXIN_LIKE"/>
    <property type="match status" value="1"/>
</dbReference>
<keyword evidence="6" id="KW-0288">FMN</keyword>
<keyword evidence="4" id="KW-0813">Transport</keyword>
<evidence type="ECO:0000256" key="5">
    <source>
        <dbReference type="ARBA" id="ARBA00022630"/>
    </source>
</evidence>
<dbReference type="EMBL" id="AZDJ01000003">
    <property type="protein sequence ID" value="KRK74020.1"/>
    <property type="molecule type" value="Genomic_DNA"/>
</dbReference>
<comment type="similarity">
    <text evidence="3">Belongs to the flavodoxin family.</text>
</comment>
<evidence type="ECO:0000256" key="1">
    <source>
        <dbReference type="ARBA" id="ARBA00001917"/>
    </source>
</evidence>
<name>A0A0R1JZL7_9LACO</name>
<accession>A0A0R1JZL7</accession>